<dbReference type="OrthoDB" id="6431015at2759"/>
<dbReference type="PANTHER" id="PTHR46961:SF11">
    <property type="entry name" value="DYNEIN HEAVY CHAIN LINKER DOMAIN-CONTAINING PROTEIN"/>
    <property type="match status" value="1"/>
</dbReference>
<dbReference type="Proteomes" id="UP000887013">
    <property type="component" value="Unassembled WGS sequence"/>
</dbReference>
<accession>A0A8X6QL05</accession>
<sequence>MLSTSISIANFLLAMHGDSPCGLGIGLNKSIIVAEAYVKSYDDTLKAFKEDQINYVKKLARAKTSSEQLKEVIEMHHKEKLRLTDIIPRFMDIGPFRLMMESVRLSAVRKHEQLADAVLSYFYEKLRQKMEAINEQFLVLLDRIDQPTGNIEDLLEKKVWCRTVPKKIEKLSEEVNTLRADCRLIASFNRNMEEDDFVTFWRIQELPQITMRRLENRMKAFDDERNIHKENLTVDLKQLRTHLVNFAGEVSSLGDLWDTENTSSIAADVRRIRKEIKMLKDRAQLLNKRERLLGKSVTQYPEIENLSEELVPYELFWLNAAEFYKYRERVVSEEHAIEPSELRKMILEFKKKLEESLEHFTKDSHPNIHSSVISVTAEIDEFLESKWCHLDF</sequence>
<dbReference type="AlphaFoldDB" id="A0A8X6QL05"/>
<gene>
    <name evidence="1" type="primary">AVEN_193055_1</name>
    <name evidence="1" type="ORF">NPIL_16081</name>
</gene>
<dbReference type="GO" id="GO:0045505">
    <property type="term" value="F:dynein intermediate chain binding"/>
    <property type="evidence" value="ECO:0007669"/>
    <property type="project" value="InterPro"/>
</dbReference>
<protein>
    <submittedName>
        <fullName evidence="1">Uncharacterized protein</fullName>
    </submittedName>
</protein>
<name>A0A8X6QL05_NEPPI</name>
<dbReference type="PANTHER" id="PTHR46961">
    <property type="entry name" value="DYNEIN HEAVY CHAIN 1, AXONEMAL-LIKE PROTEIN"/>
    <property type="match status" value="1"/>
</dbReference>
<dbReference type="EMBL" id="BMAW01129921">
    <property type="protein sequence ID" value="GFU32512.1"/>
    <property type="molecule type" value="Genomic_DNA"/>
</dbReference>
<comment type="caution">
    <text evidence="1">The sequence shown here is derived from an EMBL/GenBank/DDBJ whole genome shotgun (WGS) entry which is preliminary data.</text>
</comment>
<reference evidence="1" key="1">
    <citation type="submission" date="2020-08" db="EMBL/GenBank/DDBJ databases">
        <title>Multicomponent nature underlies the extraordinary mechanical properties of spider dragline silk.</title>
        <authorList>
            <person name="Kono N."/>
            <person name="Nakamura H."/>
            <person name="Mori M."/>
            <person name="Yoshida Y."/>
            <person name="Ohtoshi R."/>
            <person name="Malay A.D."/>
            <person name="Moran D.A.P."/>
            <person name="Tomita M."/>
            <person name="Numata K."/>
            <person name="Arakawa K."/>
        </authorList>
    </citation>
    <scope>NUCLEOTIDE SEQUENCE</scope>
</reference>
<dbReference type="GO" id="GO:0051959">
    <property type="term" value="F:dynein light intermediate chain binding"/>
    <property type="evidence" value="ECO:0007669"/>
    <property type="project" value="InterPro"/>
</dbReference>
<keyword evidence="2" id="KW-1185">Reference proteome</keyword>
<dbReference type="GO" id="GO:0007018">
    <property type="term" value="P:microtubule-based movement"/>
    <property type="evidence" value="ECO:0007669"/>
    <property type="project" value="InterPro"/>
</dbReference>
<dbReference type="InterPro" id="IPR026983">
    <property type="entry name" value="DHC"/>
</dbReference>
<evidence type="ECO:0000313" key="1">
    <source>
        <dbReference type="EMBL" id="GFU32512.1"/>
    </source>
</evidence>
<evidence type="ECO:0000313" key="2">
    <source>
        <dbReference type="Proteomes" id="UP000887013"/>
    </source>
</evidence>
<organism evidence="1 2">
    <name type="scientific">Nephila pilipes</name>
    <name type="common">Giant wood spider</name>
    <name type="synonym">Nephila maculata</name>
    <dbReference type="NCBI Taxonomy" id="299642"/>
    <lineage>
        <taxon>Eukaryota</taxon>
        <taxon>Metazoa</taxon>
        <taxon>Ecdysozoa</taxon>
        <taxon>Arthropoda</taxon>
        <taxon>Chelicerata</taxon>
        <taxon>Arachnida</taxon>
        <taxon>Araneae</taxon>
        <taxon>Araneomorphae</taxon>
        <taxon>Entelegynae</taxon>
        <taxon>Araneoidea</taxon>
        <taxon>Nephilidae</taxon>
        <taxon>Nephila</taxon>
    </lineage>
</organism>
<dbReference type="GO" id="GO:0030286">
    <property type="term" value="C:dynein complex"/>
    <property type="evidence" value="ECO:0007669"/>
    <property type="project" value="InterPro"/>
</dbReference>
<proteinExistence type="predicted"/>